<gene>
    <name evidence="14" type="primary">LOC107066541</name>
</gene>
<protein>
    <recommendedName>
        <fullName evidence="10">Mevalonate kinase</fullName>
        <shortName evidence="10">MK</shortName>
        <ecNumber evidence="10">2.7.1.36</ecNumber>
    </recommendedName>
</protein>
<comment type="similarity">
    <text evidence="10">Belongs to the GHMP kinase family. Mevalonate kinase subfamily.</text>
</comment>
<proteinExistence type="inferred from homology"/>
<evidence type="ECO:0000313" key="14">
    <source>
        <dbReference type="RefSeq" id="XP_015176737.1"/>
    </source>
</evidence>
<evidence type="ECO:0000259" key="11">
    <source>
        <dbReference type="Pfam" id="PF00288"/>
    </source>
</evidence>
<evidence type="ECO:0000256" key="6">
    <source>
        <dbReference type="ARBA" id="ARBA00022840"/>
    </source>
</evidence>
<keyword evidence="7" id="KW-0460">Magnesium</keyword>
<evidence type="ECO:0000256" key="9">
    <source>
        <dbReference type="ARBA" id="ARBA00029438"/>
    </source>
</evidence>
<dbReference type="InterPro" id="IPR036554">
    <property type="entry name" value="GHMP_kinase_C_sf"/>
</dbReference>
<dbReference type="GeneID" id="107066541"/>
<keyword evidence="13" id="KW-1185">Reference proteome</keyword>
<keyword evidence="5 10" id="KW-0418">Kinase</keyword>
<evidence type="ECO:0000256" key="5">
    <source>
        <dbReference type="ARBA" id="ARBA00022777"/>
    </source>
</evidence>
<evidence type="ECO:0000259" key="12">
    <source>
        <dbReference type="Pfam" id="PF08544"/>
    </source>
</evidence>
<dbReference type="NCBIfam" id="TIGR00549">
    <property type="entry name" value="mevalon_kin"/>
    <property type="match status" value="1"/>
</dbReference>
<dbReference type="PRINTS" id="PR00959">
    <property type="entry name" value="MEVGALKINASE"/>
</dbReference>
<evidence type="ECO:0000256" key="10">
    <source>
        <dbReference type="RuleBase" id="RU363087"/>
    </source>
</evidence>
<reference evidence="14" key="1">
    <citation type="submission" date="2025-08" db="UniProtKB">
        <authorList>
            <consortium name="RefSeq"/>
        </authorList>
    </citation>
    <scope>IDENTIFICATION</scope>
    <source>
        <tissue evidence="14">Whole body</tissue>
    </source>
</reference>
<keyword evidence="6 10" id="KW-0067">ATP-binding</keyword>
<dbReference type="PANTHER" id="PTHR43290:SF2">
    <property type="entry name" value="MEVALONATE KINASE"/>
    <property type="match status" value="1"/>
</dbReference>
<dbReference type="InterPro" id="IPR006204">
    <property type="entry name" value="GHMP_kinase_N_dom"/>
</dbReference>
<keyword evidence="10" id="KW-0756">Sterol biosynthesis</keyword>
<dbReference type="PANTHER" id="PTHR43290">
    <property type="entry name" value="MEVALONATE KINASE"/>
    <property type="match status" value="1"/>
</dbReference>
<keyword evidence="3 10" id="KW-0808">Transferase</keyword>
<keyword evidence="10" id="KW-1207">Sterol metabolism</keyword>
<dbReference type="SUPFAM" id="SSF54211">
    <property type="entry name" value="Ribosomal protein S5 domain 2-like"/>
    <property type="match status" value="1"/>
</dbReference>
<dbReference type="RefSeq" id="XP_015176737.1">
    <property type="nucleotide sequence ID" value="XM_015321251.1"/>
</dbReference>
<keyword evidence="10" id="KW-0753">Steroid metabolism</keyword>
<dbReference type="Proteomes" id="UP000694924">
    <property type="component" value="Unplaced"/>
</dbReference>
<evidence type="ECO:0000256" key="2">
    <source>
        <dbReference type="ARBA" id="ARBA00022516"/>
    </source>
</evidence>
<feature type="domain" description="GHMP kinase C-terminal" evidence="12">
    <location>
        <begin position="294"/>
        <end position="361"/>
    </location>
</feature>
<dbReference type="GO" id="GO:0016301">
    <property type="term" value="F:kinase activity"/>
    <property type="evidence" value="ECO:0007669"/>
    <property type="project" value="UniProtKB-KW"/>
</dbReference>
<keyword evidence="1 10" id="KW-0963">Cytoplasm</keyword>
<dbReference type="InterPro" id="IPR020568">
    <property type="entry name" value="Ribosomal_Su5_D2-typ_SF"/>
</dbReference>
<feature type="domain" description="GHMP kinase N-terminal" evidence="11">
    <location>
        <begin position="121"/>
        <end position="206"/>
    </location>
</feature>
<keyword evidence="8 10" id="KW-0443">Lipid metabolism</keyword>
<sequence>MISFKVSAPGKIILFGEHAVMYGKTALAASLNLRTNLIFQEIEEVNDVIKLNFHNVNLKLSVPISLIVSYINIYKTYCLENNRDNFSNDIHRLSSDLGYSNQSLQKLSLEAFFYLFIYIVEKEGISVKPAEITLSTELTIGSGLGSSASFSVCLSACLFHWSRLQKNIRKTLDASDLEIITNYAFECEKILHGTPSGIDNSICTYGSILEFRKGDGVRVIPNAMKLKILLVDTKVQRSTKAMIDKTTKLKLMFPTVVDCIMDAIDNVAKEALKILTGDDTNQTDNDSKENEKYSQLKTLIDINQHFLAALQVSHPLLDKICMEAQNYEFGAKLTGAGGGGYAFILLPPNTQPEIISNISQKLIAYGCGVMSTSLGGTGVTIDE</sequence>
<comment type="catalytic activity">
    <reaction evidence="10">
        <text>(R)-mevalonate + ATP = (R)-5-phosphomevalonate + ADP + H(+)</text>
        <dbReference type="Rhea" id="RHEA:17065"/>
        <dbReference type="ChEBI" id="CHEBI:15378"/>
        <dbReference type="ChEBI" id="CHEBI:30616"/>
        <dbReference type="ChEBI" id="CHEBI:36464"/>
        <dbReference type="ChEBI" id="CHEBI:58146"/>
        <dbReference type="ChEBI" id="CHEBI:456216"/>
        <dbReference type="EC" id="2.7.1.36"/>
    </reaction>
</comment>
<evidence type="ECO:0000256" key="3">
    <source>
        <dbReference type="ARBA" id="ARBA00022679"/>
    </source>
</evidence>
<dbReference type="Pfam" id="PF08544">
    <property type="entry name" value="GHMP_kinases_C"/>
    <property type="match status" value="1"/>
</dbReference>
<comment type="subcellular location">
    <subcellularLocation>
        <location evidence="10">Cytoplasm</location>
    </subcellularLocation>
</comment>
<evidence type="ECO:0000256" key="1">
    <source>
        <dbReference type="ARBA" id="ARBA00022490"/>
    </source>
</evidence>
<organism evidence="13 14">
    <name type="scientific">Polistes dominula</name>
    <name type="common">European paper wasp</name>
    <name type="synonym">Vespa dominula</name>
    <dbReference type="NCBI Taxonomy" id="743375"/>
    <lineage>
        <taxon>Eukaryota</taxon>
        <taxon>Metazoa</taxon>
        <taxon>Ecdysozoa</taxon>
        <taxon>Arthropoda</taxon>
        <taxon>Hexapoda</taxon>
        <taxon>Insecta</taxon>
        <taxon>Pterygota</taxon>
        <taxon>Neoptera</taxon>
        <taxon>Endopterygota</taxon>
        <taxon>Hymenoptera</taxon>
        <taxon>Apocrita</taxon>
        <taxon>Aculeata</taxon>
        <taxon>Vespoidea</taxon>
        <taxon>Vespidae</taxon>
        <taxon>Polistinae</taxon>
        <taxon>Polistini</taxon>
        <taxon>Polistes</taxon>
    </lineage>
</organism>
<dbReference type="Gene3D" id="3.30.230.10">
    <property type="match status" value="1"/>
</dbReference>
<evidence type="ECO:0000256" key="4">
    <source>
        <dbReference type="ARBA" id="ARBA00022741"/>
    </source>
</evidence>
<evidence type="ECO:0000313" key="13">
    <source>
        <dbReference type="Proteomes" id="UP000694924"/>
    </source>
</evidence>
<accession>A0ABM1I950</accession>
<name>A0ABM1I950_POLDO</name>
<keyword evidence="10" id="KW-0752">Steroid biosynthesis</keyword>
<dbReference type="Pfam" id="PF00288">
    <property type="entry name" value="GHMP_kinases_N"/>
    <property type="match status" value="1"/>
</dbReference>
<dbReference type="EC" id="2.7.1.36" evidence="10"/>
<dbReference type="InterPro" id="IPR006205">
    <property type="entry name" value="Mev_gal_kin"/>
</dbReference>
<dbReference type="InterPro" id="IPR014721">
    <property type="entry name" value="Ribsml_uS5_D2-typ_fold_subgr"/>
</dbReference>
<evidence type="ECO:0000256" key="7">
    <source>
        <dbReference type="ARBA" id="ARBA00022842"/>
    </source>
</evidence>
<keyword evidence="2 10" id="KW-0444">Lipid biosynthesis</keyword>
<dbReference type="InterPro" id="IPR013750">
    <property type="entry name" value="GHMP_kinase_C_dom"/>
</dbReference>
<keyword evidence="4 10" id="KW-0547">Nucleotide-binding</keyword>
<evidence type="ECO:0000256" key="8">
    <source>
        <dbReference type="ARBA" id="ARBA00023098"/>
    </source>
</evidence>
<dbReference type="Gene3D" id="3.30.70.890">
    <property type="entry name" value="GHMP kinase, C-terminal domain"/>
    <property type="match status" value="1"/>
</dbReference>
<dbReference type="SUPFAM" id="SSF55060">
    <property type="entry name" value="GHMP Kinase, C-terminal domain"/>
    <property type="match status" value="1"/>
</dbReference>
<comment type="pathway">
    <text evidence="9 10">Isoprenoid biosynthesis; isopentenyl diphosphate biosynthesis via mevalonate pathway; isopentenyl diphosphate from (R)-mevalonate: step 1/3.</text>
</comment>